<sequence length="210" mass="24290">MKNKEAYKQAFKHVHYQKEINLNQRKIPKSLLTLATSLIVLLSTFTVAYAFDVGGIQSKLEVWFHGEKRSVQYEKVQDNAYHFYTTDKNGDVVDMGVHIGLKGTPFGIQTMNGDEIANSLNDDSEIVYDEKEDKYIFYYQDKAVDITKMFDKEKECYLVINNGEKDIYFVISYKDKIDEDSTISQYSDENAAVTQGVTVKDIKNRFIRIK</sequence>
<comment type="caution">
    <text evidence="1">The sequence shown here is derived from an EMBL/GenBank/DDBJ whole genome shotgun (WGS) entry which is preliminary data.</text>
</comment>
<keyword evidence="2" id="KW-1185">Reference proteome</keyword>
<evidence type="ECO:0000313" key="1">
    <source>
        <dbReference type="EMBL" id="PST41941.1"/>
    </source>
</evidence>
<accession>A0A2T3G3B9</accession>
<evidence type="ECO:0000313" key="2">
    <source>
        <dbReference type="Proteomes" id="UP000240974"/>
    </source>
</evidence>
<dbReference type="AlphaFoldDB" id="A0A2T3G3B9"/>
<dbReference type="EMBL" id="PYLQ01000006">
    <property type="protein sequence ID" value="PST41941.1"/>
    <property type="molecule type" value="Genomic_DNA"/>
</dbReference>
<dbReference type="RefSeq" id="WP_107029684.1">
    <property type="nucleotide sequence ID" value="NZ_DBGCSN010000425.1"/>
</dbReference>
<organism evidence="1 2">
    <name type="scientific">Faecalibacillus intestinalis</name>
    <dbReference type="NCBI Taxonomy" id="1982626"/>
    <lineage>
        <taxon>Bacteria</taxon>
        <taxon>Bacillati</taxon>
        <taxon>Bacillota</taxon>
        <taxon>Erysipelotrichia</taxon>
        <taxon>Erysipelotrichales</taxon>
        <taxon>Coprobacillaceae</taxon>
        <taxon>Faecalibacillus</taxon>
    </lineage>
</organism>
<reference evidence="1 2" key="1">
    <citation type="journal article" date="2019" name="Int. J. Syst. Evol. Microbiol.">
        <title>Faecalibacillus intestinalis gen. nov., sp. nov. and Faecalibacillus faecis sp. nov., isolated from human faeces.</title>
        <authorList>
            <person name="Seo B."/>
            <person name="Jeon K."/>
            <person name="Baek I."/>
            <person name="Lee Y.M."/>
            <person name="Baek K."/>
            <person name="Ko G."/>
        </authorList>
    </citation>
    <scope>NUCLEOTIDE SEQUENCE [LARGE SCALE GENOMIC DNA]</scope>
    <source>
        <strain evidence="1 2">SNUG30099</strain>
    </source>
</reference>
<dbReference type="Proteomes" id="UP000240974">
    <property type="component" value="Unassembled WGS sequence"/>
</dbReference>
<protein>
    <submittedName>
        <fullName evidence="1">Uncharacterized protein</fullName>
    </submittedName>
</protein>
<proteinExistence type="predicted"/>
<gene>
    <name evidence="1" type="ORF">C7U54_06295</name>
</gene>
<name>A0A2T3G3B9_9FIRM</name>